<dbReference type="InterPro" id="IPR000048">
    <property type="entry name" value="IQ_motif_EF-hand-BS"/>
</dbReference>
<evidence type="ECO:0000256" key="3">
    <source>
        <dbReference type="ARBA" id="ARBA00022741"/>
    </source>
</evidence>
<dbReference type="EMBL" id="AJWK01035484">
    <property type="status" value="NOT_ANNOTATED_CDS"/>
    <property type="molecule type" value="Genomic_DNA"/>
</dbReference>
<dbReference type="Gene3D" id="3.40.850.10">
    <property type="entry name" value="Kinesin motor domain"/>
    <property type="match status" value="1"/>
</dbReference>
<dbReference type="Proteomes" id="UP000092461">
    <property type="component" value="Unassembled WGS sequence"/>
</dbReference>
<feature type="binding site" evidence="9">
    <location>
        <begin position="101"/>
        <end position="108"/>
    </location>
    <ligand>
        <name>ATP</name>
        <dbReference type="ChEBI" id="CHEBI:30616"/>
    </ligand>
</feature>
<dbReference type="GO" id="GO:0005524">
    <property type="term" value="F:ATP binding"/>
    <property type="evidence" value="ECO:0007669"/>
    <property type="project" value="UniProtKB-UniRule"/>
</dbReference>
<dbReference type="EnsemblMetazoa" id="LLOJ010051-RA">
    <property type="protein sequence ID" value="LLOJ010051-PA"/>
    <property type="gene ID" value="LLOJ010051"/>
</dbReference>
<name>A0A1B0CY52_LUTLO</name>
<dbReference type="PROSITE" id="PS51456">
    <property type="entry name" value="MYOSIN_MOTOR"/>
    <property type="match status" value="1"/>
</dbReference>
<dbReference type="PANTHER" id="PTHR13140">
    <property type="entry name" value="MYOSIN"/>
    <property type="match status" value="1"/>
</dbReference>
<reference evidence="13" key="3">
    <citation type="submission" date="2020-05" db="UniProtKB">
        <authorList>
            <consortium name="EnsemblMetazoa"/>
        </authorList>
    </citation>
    <scope>IDENTIFICATION</scope>
    <source>
        <strain evidence="13">Jacobina</strain>
    </source>
</reference>
<dbReference type="GO" id="GO:0007498">
    <property type="term" value="P:mesoderm development"/>
    <property type="evidence" value="ECO:0007669"/>
    <property type="project" value="UniProtKB-ARBA"/>
</dbReference>
<dbReference type="GO" id="GO:0016459">
    <property type="term" value="C:myosin complex"/>
    <property type="evidence" value="ECO:0007669"/>
    <property type="project" value="UniProtKB-KW"/>
</dbReference>
<dbReference type="GO" id="GO:0007015">
    <property type="term" value="P:actin filament organization"/>
    <property type="evidence" value="ECO:0007669"/>
    <property type="project" value="TreeGrafter"/>
</dbReference>
<dbReference type="FunFam" id="1.20.58.530:FF:000004">
    <property type="entry name" value="Unconventional myosin ID"/>
    <property type="match status" value="1"/>
</dbReference>
<evidence type="ECO:0000259" key="10">
    <source>
        <dbReference type="PROSITE" id="PS51456"/>
    </source>
</evidence>
<evidence type="ECO:0000256" key="8">
    <source>
        <dbReference type="ARBA" id="ARBA00023203"/>
    </source>
</evidence>
<dbReference type="CDD" id="cd01378">
    <property type="entry name" value="MYSc_Myo1"/>
    <property type="match status" value="1"/>
</dbReference>
<proteinExistence type="inferred from homology"/>
<comment type="subcellular location">
    <subcellularLocation>
        <location evidence="1">Cell membrane</location>
        <topology evidence="1">Peripheral membrane protein</topology>
        <orientation evidence="1">Cytoplasmic side</orientation>
    </subcellularLocation>
</comment>
<dbReference type="GO" id="GO:0005938">
    <property type="term" value="C:cell cortex"/>
    <property type="evidence" value="ECO:0007669"/>
    <property type="project" value="UniProtKB-ARBA"/>
</dbReference>
<dbReference type="InterPro" id="IPR036072">
    <property type="entry name" value="MYSc_Myo1"/>
</dbReference>
<evidence type="ECO:0000256" key="9">
    <source>
        <dbReference type="PROSITE-ProRule" id="PRU00782"/>
    </source>
</evidence>
<dbReference type="GO" id="GO:0051015">
    <property type="term" value="F:actin filament binding"/>
    <property type="evidence" value="ECO:0007669"/>
    <property type="project" value="TreeGrafter"/>
</dbReference>
<reference evidence="12" key="2">
    <citation type="journal article" date="2020" name="BMC">
        <title>Leishmania infection induces a limited differential gene expression in the sand fly midgut.</title>
        <authorList>
            <person name="Coutinho-Abreu I.V."/>
            <person name="Serafim T.D."/>
            <person name="Meneses C."/>
            <person name="Kamhawi S."/>
            <person name="Oliveira F."/>
            <person name="Valenzuela J.G."/>
        </authorList>
    </citation>
    <scope>NUCLEOTIDE SEQUENCE</scope>
    <source>
        <strain evidence="12">Jacobina</strain>
        <tissue evidence="12">Midgut</tissue>
    </source>
</reference>
<dbReference type="FunFam" id="1.10.10.820:FF:000001">
    <property type="entry name" value="Myosin heavy chain"/>
    <property type="match status" value="1"/>
</dbReference>
<feature type="domain" description="TH1" evidence="11">
    <location>
        <begin position="807"/>
        <end position="1004"/>
    </location>
</feature>
<evidence type="ECO:0000256" key="1">
    <source>
        <dbReference type="ARBA" id="ARBA00004413"/>
    </source>
</evidence>
<keyword evidence="3 9" id="KW-0547">Nucleotide-binding</keyword>
<dbReference type="EMBL" id="AJWK01035485">
    <property type="status" value="NOT_ANNOTATED_CDS"/>
    <property type="molecule type" value="Genomic_DNA"/>
</dbReference>
<keyword evidence="8 9" id="KW-0009">Actin-binding</keyword>
<evidence type="ECO:0000313" key="14">
    <source>
        <dbReference type="Proteomes" id="UP000092461"/>
    </source>
</evidence>
<evidence type="ECO:0000256" key="7">
    <source>
        <dbReference type="ARBA" id="ARBA00023175"/>
    </source>
</evidence>
<comment type="similarity">
    <text evidence="2 9">Belongs to the TRAFAC class myosin-kinesin ATPase superfamily. Myosin family.</text>
</comment>
<keyword evidence="6 9" id="KW-0518">Myosin</keyword>
<dbReference type="OrthoDB" id="6108017at2759"/>
<dbReference type="EMBL" id="GITU01005944">
    <property type="protein sequence ID" value="MBC1174647.1"/>
    <property type="molecule type" value="Transcribed_RNA"/>
</dbReference>
<dbReference type="PROSITE" id="PS50096">
    <property type="entry name" value="IQ"/>
    <property type="match status" value="1"/>
</dbReference>
<dbReference type="GO" id="GO:0005902">
    <property type="term" value="C:microvillus"/>
    <property type="evidence" value="ECO:0007669"/>
    <property type="project" value="TreeGrafter"/>
</dbReference>
<dbReference type="InterPro" id="IPR001609">
    <property type="entry name" value="Myosin_head_motor_dom-like"/>
</dbReference>
<dbReference type="InterPro" id="IPR010926">
    <property type="entry name" value="Myosin_TH1"/>
</dbReference>
<organism evidence="13 14">
    <name type="scientific">Lutzomyia longipalpis</name>
    <name type="common">Sand fly</name>
    <dbReference type="NCBI Taxonomy" id="7200"/>
    <lineage>
        <taxon>Eukaryota</taxon>
        <taxon>Metazoa</taxon>
        <taxon>Ecdysozoa</taxon>
        <taxon>Arthropoda</taxon>
        <taxon>Hexapoda</taxon>
        <taxon>Insecta</taxon>
        <taxon>Pterygota</taxon>
        <taxon>Neoptera</taxon>
        <taxon>Endopterygota</taxon>
        <taxon>Diptera</taxon>
        <taxon>Nematocera</taxon>
        <taxon>Psychodoidea</taxon>
        <taxon>Psychodidae</taxon>
        <taxon>Lutzomyia</taxon>
        <taxon>Lutzomyia</taxon>
    </lineage>
</organism>
<dbReference type="PRINTS" id="PR00193">
    <property type="entry name" value="MYOSINHEAVY"/>
</dbReference>
<dbReference type="GO" id="GO:0005546">
    <property type="term" value="F:phosphatidylinositol-4,5-bisphosphate binding"/>
    <property type="evidence" value="ECO:0007669"/>
    <property type="project" value="UniProtKB-ARBA"/>
</dbReference>
<dbReference type="GO" id="GO:0007368">
    <property type="term" value="P:determination of left/right symmetry"/>
    <property type="evidence" value="ECO:0007669"/>
    <property type="project" value="UniProtKB-ARBA"/>
</dbReference>
<evidence type="ECO:0000313" key="13">
    <source>
        <dbReference type="EnsemblMetazoa" id="LLOJ010051-PA"/>
    </source>
</evidence>
<evidence type="ECO:0000256" key="2">
    <source>
        <dbReference type="ARBA" id="ARBA00008314"/>
    </source>
</evidence>
<dbReference type="RefSeq" id="XP_055688280.1">
    <property type="nucleotide sequence ID" value="XM_055832305.1"/>
</dbReference>
<dbReference type="GeneID" id="129792893"/>
<keyword evidence="7 9" id="KW-0505">Motor protein</keyword>
<evidence type="ECO:0000259" key="11">
    <source>
        <dbReference type="PROSITE" id="PS51757"/>
    </source>
</evidence>
<protein>
    <submittedName>
        <fullName evidence="12">Putative myosin class ii heavy chain</fullName>
    </submittedName>
</protein>
<dbReference type="GO" id="GO:0006897">
    <property type="term" value="P:endocytosis"/>
    <property type="evidence" value="ECO:0007669"/>
    <property type="project" value="TreeGrafter"/>
</dbReference>
<dbReference type="PANTHER" id="PTHR13140:SF713">
    <property type="entry name" value="UNCONVENTIONAL MYOSIN ID"/>
    <property type="match status" value="1"/>
</dbReference>
<dbReference type="VEuPathDB" id="VectorBase:LLONM1_000334"/>
<reference evidence="14" key="1">
    <citation type="submission" date="2012-05" db="EMBL/GenBank/DDBJ databases">
        <title>Whole Genome Assembly of Lutzomyia longipalpis.</title>
        <authorList>
            <person name="Richards S."/>
            <person name="Qu C."/>
            <person name="Dillon R."/>
            <person name="Worley K."/>
            <person name="Scherer S."/>
            <person name="Batterton M."/>
            <person name="Taylor A."/>
            <person name="Hawes A."/>
            <person name="Hernandez B."/>
            <person name="Kovar C."/>
            <person name="Mandapat C."/>
            <person name="Pham C."/>
            <person name="Qu C."/>
            <person name="Jing C."/>
            <person name="Bess C."/>
            <person name="Bandaranaike D."/>
            <person name="Ngo D."/>
            <person name="Ongeri F."/>
            <person name="Arias F."/>
            <person name="Lara F."/>
            <person name="Weissenberger G."/>
            <person name="Kamau G."/>
            <person name="Han H."/>
            <person name="Shen H."/>
            <person name="Dinh H."/>
            <person name="Khalil I."/>
            <person name="Jones J."/>
            <person name="Shafer J."/>
            <person name="Jayaseelan J."/>
            <person name="Quiroz J."/>
            <person name="Blankenburg K."/>
            <person name="Nguyen L."/>
            <person name="Jackson L."/>
            <person name="Francisco L."/>
            <person name="Tang L.-Y."/>
            <person name="Pu L.-L."/>
            <person name="Perales L."/>
            <person name="Lorensuhewa L."/>
            <person name="Munidasa M."/>
            <person name="Coyle M."/>
            <person name="Taylor M."/>
            <person name="Puazo M."/>
            <person name="Firestine M."/>
            <person name="Scheel M."/>
            <person name="Javaid M."/>
            <person name="Wang M."/>
            <person name="Li M."/>
            <person name="Tabassum N."/>
            <person name="Saada N."/>
            <person name="Osuji N."/>
            <person name="Aqrawi P."/>
            <person name="Fu Q."/>
            <person name="Thornton R."/>
            <person name="Raj R."/>
            <person name="Goodspeed R."/>
            <person name="Mata R."/>
            <person name="Najjar R."/>
            <person name="Gubbala S."/>
            <person name="Lee S."/>
            <person name="Denson S."/>
            <person name="Patil S."/>
            <person name="Macmil S."/>
            <person name="Qi S."/>
            <person name="Matskevitch T."/>
            <person name="Palculict T."/>
            <person name="Mathew T."/>
            <person name="Vee V."/>
            <person name="Velamala V."/>
            <person name="Korchina V."/>
            <person name="Cai W."/>
            <person name="Liu W."/>
            <person name="Dai W."/>
            <person name="Zou X."/>
            <person name="Zhu Y."/>
            <person name="Zhang Y."/>
            <person name="Wu Y.-Q."/>
            <person name="Xin Y."/>
            <person name="Nazarath L."/>
            <person name="Kovar C."/>
            <person name="Han Y."/>
            <person name="Muzny D."/>
            <person name="Gibbs R."/>
        </authorList>
    </citation>
    <scope>NUCLEOTIDE SEQUENCE [LARGE SCALE GENOMIC DNA]</scope>
    <source>
        <strain evidence="14">Jacobina</strain>
    </source>
</reference>
<dbReference type="InterPro" id="IPR036961">
    <property type="entry name" value="Kinesin_motor_dom_sf"/>
</dbReference>
<keyword evidence="5" id="KW-0446">Lipid-binding</keyword>
<dbReference type="GO" id="GO:0048803">
    <property type="term" value="P:imaginal disc-derived male genitalia morphogenesis"/>
    <property type="evidence" value="ECO:0007669"/>
    <property type="project" value="UniProtKB-ARBA"/>
</dbReference>
<evidence type="ECO:0000256" key="5">
    <source>
        <dbReference type="ARBA" id="ARBA00023121"/>
    </source>
</evidence>
<feature type="domain" description="Myosin motor" evidence="10">
    <location>
        <begin position="8"/>
        <end position="690"/>
    </location>
</feature>
<dbReference type="Gene3D" id="1.20.120.720">
    <property type="entry name" value="Myosin VI head, motor domain, U50 subdomain"/>
    <property type="match status" value="1"/>
</dbReference>
<evidence type="ECO:0000256" key="4">
    <source>
        <dbReference type="ARBA" id="ARBA00022840"/>
    </source>
</evidence>
<dbReference type="VEuPathDB" id="VectorBase:LLOJ010051"/>
<dbReference type="Gene3D" id="1.20.5.4820">
    <property type="match status" value="1"/>
</dbReference>
<dbReference type="GO" id="GO:0030048">
    <property type="term" value="P:actin filament-based movement"/>
    <property type="evidence" value="ECO:0007669"/>
    <property type="project" value="TreeGrafter"/>
</dbReference>
<evidence type="ECO:0000256" key="6">
    <source>
        <dbReference type="ARBA" id="ARBA00023123"/>
    </source>
</evidence>
<accession>A0A1B0CY52</accession>
<keyword evidence="14" id="KW-1185">Reference proteome</keyword>
<sequence>MVITESQVGVHDLVLLTELTEEQIVENLRKRFQANVIYTYIGEVCVSMNPYREMNIYGTDNVNKYKGRELFENPPHIFALADAAYRAIKQKNSDTCVIISGESGAGKTEASKIIMKYIAAITNPESQAQIQRVRNVLIQSNSLLESFGNAKTNRNDNSSRFGKYMEIVFDFKADPVGGVVTKYLLEKSRVIQQLPGERNFHCFYQLLNGATDKELKDLCLSRNPSQFHYTSQGTIDATEKANFKTTLAALTSLHFTADEIQTIWRLLAAILWLGNVQFKSEDDKLEVANQNALKNVSTLLRVTETDLRHALTGRVIAARGDVMVKAHSVTQAEFGRDALAKSIYERLFDWIIEHINRGIATPGDKNLQRYFREIGVLDIYGFEVFDTNSFEQFCINYCNEKLQQLFIELVLQQEQEEYRREGIEWTVIEYFNNQIICDLVEKPHTGIIATMDEACLNVGKINDEILLEAMDKKLATHPHYSSRQLKPMDKELHHKKDFRIVHFAGDVVYNIDGFLEKNKDTLFQDFKRLLYSSKDQFLSKMWPEGAQDIAQITKRPLTAGTLFQRSMQELVKQLKTKEPFYLRCIKPNDIKAPAKFDTERVRHQVRYLGLLENVRVRRAGFAHRQTYEKFLGRYKMISQYTWPNYRGAGAREGVEVLMKDTKFHHDVKYGRSKIFIRTPGTVFELERHRNQMIPHIVTLIQKHVRGWICRQRYRKMVAARTILRHYRNYRLRKYVEKLAKLFRNARNVPDYGKSIQWPSEKLVQRDAKRILHDIFTKWRCFMILRRYPRSEWPTLRLQIVAAHALGRKRPHLGLHRKWQGNYLSIAAENSQYNAYNASARTMMSTDNFKSILFSAFVKKFNRFNKSADRAIMITENAIYKLEDARGKFRNMKRSIAIRDLTGLSVSPDRDQLIVFHSPDNNDLVVALQGENGALLHEDRIGEVIGNVCKRFYDIHRSDLKVFVETSISCQLGKKARKLNVEVVSANNLPAFRNAGHLVTFEVPPISN</sequence>
<keyword evidence="4 9" id="KW-0067">ATP-binding</keyword>
<evidence type="ECO:0000313" key="12">
    <source>
        <dbReference type="EMBL" id="MBC1174647.1"/>
    </source>
</evidence>
<dbReference type="Pfam" id="PF06017">
    <property type="entry name" value="Myosin_TH1"/>
    <property type="match status" value="1"/>
</dbReference>
<dbReference type="Gene3D" id="1.20.58.530">
    <property type="match status" value="1"/>
</dbReference>
<dbReference type="CTD" id="34445"/>
<dbReference type="InterPro" id="IPR027417">
    <property type="entry name" value="P-loop_NTPase"/>
</dbReference>
<dbReference type="AlphaFoldDB" id="A0A1B0CY52"/>
<dbReference type="Gene3D" id="1.10.10.820">
    <property type="match status" value="1"/>
</dbReference>
<feature type="region of interest" description="Actin-binding" evidence="9">
    <location>
        <begin position="567"/>
        <end position="589"/>
    </location>
</feature>
<dbReference type="SMART" id="SM00015">
    <property type="entry name" value="IQ"/>
    <property type="match status" value="1"/>
</dbReference>
<dbReference type="Pfam" id="PF00063">
    <property type="entry name" value="Myosin_head"/>
    <property type="match status" value="1"/>
</dbReference>
<dbReference type="SMART" id="SM00242">
    <property type="entry name" value="MYSc"/>
    <property type="match status" value="1"/>
</dbReference>
<dbReference type="GO" id="GO:0000146">
    <property type="term" value="F:microfilament motor activity"/>
    <property type="evidence" value="ECO:0007669"/>
    <property type="project" value="TreeGrafter"/>
</dbReference>
<dbReference type="SUPFAM" id="SSF52540">
    <property type="entry name" value="P-loop containing nucleoside triphosphate hydrolases"/>
    <property type="match status" value="1"/>
</dbReference>
<dbReference type="GO" id="GO:0005886">
    <property type="term" value="C:plasma membrane"/>
    <property type="evidence" value="ECO:0007669"/>
    <property type="project" value="UniProtKB-SubCell"/>
</dbReference>
<dbReference type="PROSITE" id="PS51757">
    <property type="entry name" value="TH1"/>
    <property type="match status" value="1"/>
</dbReference>
<dbReference type="KEGG" id="lll:129792893"/>